<evidence type="ECO:0000256" key="5">
    <source>
        <dbReference type="SAM" id="MobiDB-lite"/>
    </source>
</evidence>
<keyword evidence="8" id="KW-1185">Reference proteome</keyword>
<dbReference type="GeneID" id="29116705"/>
<dbReference type="AlphaFoldDB" id="A0A177DZ92"/>
<evidence type="ECO:0000256" key="6">
    <source>
        <dbReference type="SAM" id="Phobius"/>
    </source>
</evidence>
<protein>
    <submittedName>
        <fullName evidence="7">Uncharacterized protein</fullName>
    </submittedName>
</protein>
<dbReference type="InterPro" id="IPR045863">
    <property type="entry name" value="CorA_TM1_TM2"/>
</dbReference>
<keyword evidence="2 6" id="KW-0812">Transmembrane</keyword>
<dbReference type="GO" id="GO:0016020">
    <property type="term" value="C:membrane"/>
    <property type="evidence" value="ECO:0007669"/>
    <property type="project" value="UniProtKB-SubCell"/>
</dbReference>
<organism evidence="7 8">
    <name type="scientific">Alternaria alternata</name>
    <name type="common">Alternaria rot fungus</name>
    <name type="synonym">Torula alternata</name>
    <dbReference type="NCBI Taxonomy" id="5599"/>
    <lineage>
        <taxon>Eukaryota</taxon>
        <taxon>Fungi</taxon>
        <taxon>Dikarya</taxon>
        <taxon>Ascomycota</taxon>
        <taxon>Pezizomycotina</taxon>
        <taxon>Dothideomycetes</taxon>
        <taxon>Pleosporomycetidae</taxon>
        <taxon>Pleosporales</taxon>
        <taxon>Pleosporineae</taxon>
        <taxon>Pleosporaceae</taxon>
        <taxon>Alternaria</taxon>
        <taxon>Alternaria sect. Alternaria</taxon>
        <taxon>Alternaria alternata complex</taxon>
    </lineage>
</organism>
<dbReference type="GO" id="GO:0046873">
    <property type="term" value="F:metal ion transmembrane transporter activity"/>
    <property type="evidence" value="ECO:0007669"/>
    <property type="project" value="InterPro"/>
</dbReference>
<dbReference type="PANTHER" id="PTHR47685:SF1">
    <property type="entry name" value="MAGNESIUM TRANSPORT PROTEIN CORA"/>
    <property type="match status" value="1"/>
</dbReference>
<accession>A0A177DZ92</accession>
<dbReference type="InterPro" id="IPR002523">
    <property type="entry name" value="MgTranspt_CorA/ZnTranspt_ZntB"/>
</dbReference>
<comment type="subcellular location">
    <subcellularLocation>
        <location evidence="1">Membrane</location>
        <topology evidence="1">Multi-pass membrane protein</topology>
    </subcellularLocation>
</comment>
<dbReference type="OMA" id="THEMGVE"/>
<sequence length="732" mass="83132">MTTKYLSALASVGPDSEQQKVKPLVRELSKNSVSLQSTNEAFMHIAPMYQIYSFYETLAPRQGNGLLVTSEEATLNMVQERIIPLPASHADMASFRQKGGGNNSYQTVLQILQQIISRLPKIRPPAISKPPGAPIPPDSGHKLATPKRIDFKGYVHLFKQAVLSRTKECYISDMLVKSPTTLLNDINDASDEDGNASNEDVLEPLIWVHVPLNYTAWVNPCLQNIVRDQQTDQELMITEQRLWLSNERKRPNLPHSRFFEPSCFVRRNDQTTQFVIYLPYLHWDTIDCFIQRAQFTKDTLGGRHADIPDRLSEEGKAIYKIIRNDSSNASSLHPRRSLDQFFYSSLHNTTSRDQDQVLSKYTPEDVRGGKKMIMVDQLWLWLLESHGSGSNTPGEIRTPVKTSIFTSFSRKQREAGEFENDIEDIADLRQAIIDEANGMDVEQATDRCLYVGLIIEQAVNVMLRVKTEESLDILEVFRAAIGEAAEKQTNFFRDFQKKMQPDSGDPRALNDPNGTQTKRREVELVLELTDIIDELNTIDRLFDAQWDALDAAVKIVHNLGPRYVSLKHKLDSIKTQDILEYRKQVGRMTVDAKRTEDNLMDLLDLQQKEETLKEVHYSNVQANAARKQADETEAQSQILFLFTIVTIVFAPLSFFTSYYGMNVREFSGDAANTNQQAVWKAMGPFSGVIILGLLGGAWYIIQQAKKKQHKRDKDDNAEEAKDRGASEARSHS</sequence>
<dbReference type="Pfam" id="PF01544">
    <property type="entry name" value="CorA"/>
    <property type="match status" value="1"/>
</dbReference>
<feature type="region of interest" description="Disordered" evidence="5">
    <location>
        <begin position="497"/>
        <end position="516"/>
    </location>
</feature>
<dbReference type="Proteomes" id="UP000077248">
    <property type="component" value="Unassembled WGS sequence"/>
</dbReference>
<feature type="region of interest" description="Disordered" evidence="5">
    <location>
        <begin position="706"/>
        <end position="732"/>
    </location>
</feature>
<feature type="compositionally biased region" description="Basic and acidic residues" evidence="5">
    <location>
        <begin position="711"/>
        <end position="732"/>
    </location>
</feature>
<dbReference type="RefSeq" id="XP_018390444.1">
    <property type="nucleotide sequence ID" value="XM_018531111.1"/>
</dbReference>
<dbReference type="SUPFAM" id="SSF144083">
    <property type="entry name" value="Magnesium transport protein CorA, transmembrane region"/>
    <property type="match status" value="1"/>
</dbReference>
<dbReference type="PANTHER" id="PTHR47685">
    <property type="entry name" value="MAGNESIUM TRANSPORT PROTEIN CORA"/>
    <property type="match status" value="1"/>
</dbReference>
<evidence type="ECO:0000256" key="2">
    <source>
        <dbReference type="ARBA" id="ARBA00022692"/>
    </source>
</evidence>
<dbReference type="InterPro" id="IPR050829">
    <property type="entry name" value="CorA_MIT"/>
</dbReference>
<reference evidence="7 8" key="1">
    <citation type="submission" date="2016-05" db="EMBL/GenBank/DDBJ databases">
        <title>Comparative analysis of secretome profiles of manganese(II)-oxidizing ascomycete fungi.</title>
        <authorList>
            <consortium name="DOE Joint Genome Institute"/>
            <person name="Zeiner C.A."/>
            <person name="Purvine S.O."/>
            <person name="Zink E.M."/>
            <person name="Wu S."/>
            <person name="Pasa-Tolic L."/>
            <person name="Chaput D.L."/>
            <person name="Haridas S."/>
            <person name="Grigoriev I.V."/>
            <person name="Santelli C.M."/>
            <person name="Hansel C.M."/>
        </authorList>
    </citation>
    <scope>NUCLEOTIDE SEQUENCE [LARGE SCALE GENOMIC DNA]</scope>
    <source>
        <strain evidence="7 8">SRC1lrK2f</strain>
    </source>
</reference>
<evidence type="ECO:0000256" key="3">
    <source>
        <dbReference type="ARBA" id="ARBA00022989"/>
    </source>
</evidence>
<name>A0A177DZ92_ALTAL</name>
<feature type="transmembrane region" description="Helical" evidence="6">
    <location>
        <begin position="638"/>
        <end position="661"/>
    </location>
</feature>
<evidence type="ECO:0000313" key="7">
    <source>
        <dbReference type="EMBL" id="OAG25023.1"/>
    </source>
</evidence>
<dbReference type="EMBL" id="KV441470">
    <property type="protein sequence ID" value="OAG25023.1"/>
    <property type="molecule type" value="Genomic_DNA"/>
</dbReference>
<keyword evidence="3 6" id="KW-1133">Transmembrane helix</keyword>
<keyword evidence="4 6" id="KW-0472">Membrane</keyword>
<dbReference type="VEuPathDB" id="FungiDB:CC77DRAFT_297631"/>
<dbReference type="KEGG" id="aalt:CC77DRAFT_297631"/>
<evidence type="ECO:0000256" key="1">
    <source>
        <dbReference type="ARBA" id="ARBA00004141"/>
    </source>
</evidence>
<evidence type="ECO:0000256" key="4">
    <source>
        <dbReference type="ARBA" id="ARBA00023136"/>
    </source>
</evidence>
<dbReference type="Gene3D" id="1.20.58.340">
    <property type="entry name" value="Magnesium transport protein CorA, transmembrane region"/>
    <property type="match status" value="1"/>
</dbReference>
<proteinExistence type="predicted"/>
<gene>
    <name evidence="7" type="ORF">CC77DRAFT_297631</name>
</gene>
<feature type="transmembrane region" description="Helical" evidence="6">
    <location>
        <begin position="681"/>
        <end position="701"/>
    </location>
</feature>
<evidence type="ECO:0000313" key="8">
    <source>
        <dbReference type="Proteomes" id="UP000077248"/>
    </source>
</evidence>